<keyword evidence="1" id="KW-0812">Transmembrane</keyword>
<dbReference type="Proteomes" id="UP000837857">
    <property type="component" value="Chromosome 2"/>
</dbReference>
<protein>
    <submittedName>
        <fullName evidence="2">Uncharacterized protein</fullName>
    </submittedName>
</protein>
<accession>A0ABN8I835</accession>
<organism evidence="2 3">
    <name type="scientific">Iphiclides podalirius</name>
    <name type="common">scarce swallowtail</name>
    <dbReference type="NCBI Taxonomy" id="110791"/>
    <lineage>
        <taxon>Eukaryota</taxon>
        <taxon>Metazoa</taxon>
        <taxon>Ecdysozoa</taxon>
        <taxon>Arthropoda</taxon>
        <taxon>Hexapoda</taxon>
        <taxon>Insecta</taxon>
        <taxon>Pterygota</taxon>
        <taxon>Neoptera</taxon>
        <taxon>Endopterygota</taxon>
        <taxon>Lepidoptera</taxon>
        <taxon>Glossata</taxon>
        <taxon>Ditrysia</taxon>
        <taxon>Papilionoidea</taxon>
        <taxon>Papilionidae</taxon>
        <taxon>Papilioninae</taxon>
        <taxon>Iphiclides</taxon>
    </lineage>
</organism>
<dbReference type="EMBL" id="OW152814">
    <property type="protein sequence ID" value="CAH2050318.1"/>
    <property type="molecule type" value="Genomic_DNA"/>
</dbReference>
<name>A0ABN8I835_9NEOP</name>
<gene>
    <name evidence="2" type="ORF">IPOD504_LOCUS7375</name>
</gene>
<keyword evidence="1" id="KW-0472">Membrane</keyword>
<evidence type="ECO:0000256" key="1">
    <source>
        <dbReference type="SAM" id="Phobius"/>
    </source>
</evidence>
<keyword evidence="3" id="KW-1185">Reference proteome</keyword>
<keyword evidence="1" id="KW-1133">Transmembrane helix</keyword>
<feature type="transmembrane region" description="Helical" evidence="1">
    <location>
        <begin position="834"/>
        <end position="854"/>
    </location>
</feature>
<reference evidence="2" key="1">
    <citation type="submission" date="2022-03" db="EMBL/GenBank/DDBJ databases">
        <authorList>
            <person name="Martin H S."/>
        </authorList>
    </citation>
    <scope>NUCLEOTIDE SEQUENCE</scope>
</reference>
<proteinExistence type="predicted"/>
<feature type="non-terminal residue" evidence="2">
    <location>
        <position position="855"/>
    </location>
</feature>
<sequence>MEPDKDTTLGYRRGIRTKQALKMYWLAIMVLGVSSAHAQLTAQSSLAPELRECYTDPLLLNRNNLPPTTMPVLIDIIRKIEDNPDVNVDLRQLAVLLLHTYRQDGIEFHQPEVSLGAQSTILPFAPTFHSFYRHRLLLTRIIPGNLLVLANNTVTSALKCGLHQMLSTTVDARVRGNENSCNQLSQYRALRTARDVSLVKDDVEILDLSMMKAANTKGQMRDYNPKDEVEYTRKSSFKSERQVLGQSTCPLLNGVVSTRWGAVSAGHLIAGIAAGAELQQVPILELTKGSALNYNNVQQTVMSIYPATLSGDLAEAVLIQGTERGRSSISVGTAGNWNSSQAPRFYMLHSRVDVEMTDPEIRGDIDGFVIGSTLSSVLGMSSTLKLSQLLDMYYTARNGVYNPTLRACNRQELSQQYITSNNLVTETHTFAAALDTNIPLRGTITGGLEDLVNSAVNNFQTYTTNNMNDMNCITTEATLPDYRFKTNLYIVLDALWPYQAVYPAISYLLDNIEVSKYGSSVTLLSAFDGNVIVNKTFSISEFHTNYTMTRHQTLLTGVNLETTFRNIRIMMHRELDNERTANYVGGNATVLLFLLNSGNIQNTPAVWEEARILNETVPDLRILFATATNQFDNLWNLVRDMRNDITTLTLNTEGTNVELTMNPILERIAQVGRRIINPNCGSTYPADSSSGVRQYEDFVEPGYINFYSISPNYFFLNNDNRKIRISRGSSGIGSLIICYSRIATQPRQNATLSGFDQSAITCQTLASSGNVEISLQNACANYWTINTCPFLYISVQSSAATSSLSAICTENACRFPYNIRYQVQVEELGCFSNAGSIGVSLALIWIAVLSNILFR</sequence>
<feature type="transmembrane region" description="Helical" evidence="1">
    <location>
        <begin position="21"/>
        <end position="40"/>
    </location>
</feature>
<evidence type="ECO:0000313" key="3">
    <source>
        <dbReference type="Proteomes" id="UP000837857"/>
    </source>
</evidence>
<evidence type="ECO:0000313" key="2">
    <source>
        <dbReference type="EMBL" id="CAH2050318.1"/>
    </source>
</evidence>